<dbReference type="GO" id="GO:0003755">
    <property type="term" value="F:peptidyl-prolyl cis-trans isomerase activity"/>
    <property type="evidence" value="ECO:0007669"/>
    <property type="project" value="InterPro"/>
</dbReference>
<keyword evidence="22" id="KW-0472">Membrane</keyword>
<feature type="region of interest" description="Disordered" evidence="34">
    <location>
        <begin position="2035"/>
        <end position="2069"/>
    </location>
</feature>
<feature type="domain" description="PPIase cyclophilin-type" evidence="35">
    <location>
        <begin position="2909"/>
        <end position="3065"/>
    </location>
</feature>
<proteinExistence type="inferred from homology"/>
<keyword evidence="18" id="KW-0653">Protein transport</keyword>
<dbReference type="PROSITE" id="PS00170">
    <property type="entry name" value="CSA_PPIASE_1"/>
    <property type="match status" value="1"/>
</dbReference>
<keyword evidence="20" id="KW-0811">Translocation</keyword>
<comment type="pathway">
    <text evidence="3">Protein modification; protein sumoylation.</text>
</comment>
<evidence type="ECO:0000259" key="37">
    <source>
        <dbReference type="PROSITE" id="PS50199"/>
    </source>
</evidence>
<evidence type="ECO:0000256" key="10">
    <source>
        <dbReference type="ARBA" id="ARBA00022737"/>
    </source>
</evidence>
<evidence type="ECO:0000256" key="12">
    <source>
        <dbReference type="ARBA" id="ARBA00022786"/>
    </source>
</evidence>
<feature type="domain" description="RanBD1" evidence="36">
    <location>
        <begin position="1198"/>
        <end position="1334"/>
    </location>
</feature>
<keyword evidence="9" id="KW-0479">Metal-binding</keyword>
<dbReference type="Proteomes" id="UP000326062">
    <property type="component" value="Chromosome 3"/>
</dbReference>
<evidence type="ECO:0000256" key="24">
    <source>
        <dbReference type="ARBA" id="ARBA00023242"/>
    </source>
</evidence>
<comment type="caution">
    <text evidence="38">The sequence shown here is derived from an EMBL/GenBank/DDBJ whole genome shotgun (WGS) entry which is preliminary data.</text>
</comment>
<dbReference type="Gene3D" id="2.30.29.30">
    <property type="entry name" value="Pleckstrin-homology domain (PH domain)/Phosphotyrosine-binding domain (PTB)"/>
    <property type="match status" value="4"/>
</dbReference>
<evidence type="ECO:0000256" key="11">
    <source>
        <dbReference type="ARBA" id="ARBA00022771"/>
    </source>
</evidence>
<feature type="domain" description="RanBP2-type" evidence="37">
    <location>
        <begin position="1625"/>
        <end position="1654"/>
    </location>
</feature>
<dbReference type="GO" id="GO:0005096">
    <property type="term" value="F:GTPase activator activity"/>
    <property type="evidence" value="ECO:0007669"/>
    <property type="project" value="TreeGrafter"/>
</dbReference>
<feature type="region of interest" description="Disordered" evidence="34">
    <location>
        <begin position="860"/>
        <end position="879"/>
    </location>
</feature>
<dbReference type="InterPro" id="IPR019734">
    <property type="entry name" value="TPR_rpt"/>
</dbReference>
<gene>
    <name evidence="38" type="ORF">FD755_008016</name>
</gene>
<dbReference type="SMART" id="SM00028">
    <property type="entry name" value="TPR"/>
    <property type="match status" value="1"/>
</dbReference>
<evidence type="ECO:0000259" key="35">
    <source>
        <dbReference type="PROSITE" id="PS50072"/>
    </source>
</evidence>
<dbReference type="PANTHER" id="PTHR23138:SF87">
    <property type="entry name" value="E3 SUMO-PROTEIN LIGASE RANBP2"/>
    <property type="match status" value="1"/>
</dbReference>
<dbReference type="GO" id="GO:0051028">
    <property type="term" value="P:mRNA transport"/>
    <property type="evidence" value="ECO:0007669"/>
    <property type="project" value="UniProtKB-KW"/>
</dbReference>
<dbReference type="Pfam" id="PF00638">
    <property type="entry name" value="Ran_BP1"/>
    <property type="match status" value="4"/>
</dbReference>
<keyword evidence="24" id="KW-0539">Nucleus</keyword>
<feature type="compositionally biased region" description="Low complexity" evidence="34">
    <location>
        <begin position="809"/>
        <end position="820"/>
    </location>
</feature>
<dbReference type="GO" id="GO:0003723">
    <property type="term" value="F:RNA binding"/>
    <property type="evidence" value="ECO:0007669"/>
    <property type="project" value="UniProtKB-KW"/>
</dbReference>
<sequence length="3066" mass="340850">MRRVFQEDGCHSGVSSVEFIKRRKWKYFIVNSEEVLNFCSSPAPGNHFCTLIKFLKSMKGFYFAKLYYEAKEYDLAKKYISTYINVQERDPKAHRFLGLLYEVEENIEKAVECYKRSVELNPTQKDLVLKIAELLCKNDVTDGRAKYWVERAAKLFPGSPAVYKLKEQLLDCKGEDGWNKLFDLIQSELYARPDDVHVNIRLVELYRSNSRLRDAVAHCHQAERNTALRSSLEWNSCVVQTLKEYLESSQCLESDKNNWRTTSQDLLVAYANLMVLTLSMRDAQESRELLESFDSALQSVKFCVGGNEELSATFLEVRGHFYMHAGSLLLKMGQHSDVQWRALSELAALCYLIAFQVPRPKTKLIKGEAGQSLLEMMAYDRLSQSGHMLLNLSRDKQDFLKDVVESFANRSGQSALYDALFSRQLPKDSSFLGNDDIGSIDVQEPDPDELARYDVGAIRAHNGSLQHLTWLGLQWNSLPTLPAVRKWLKQLFHHLPQETSRLETNAPESICILDLEVFLLGVIYTSHLQLKEKSNSHCSFYQPLCLPLPVCKQLCTERQKAWWDAVCNLIHRKAVPGTSAKLRLLVQRDINTLRGQEKTGLQPALLVHWAKCLQKTGCDLKSFYDQREYIGRSVHYWKKVLPLLKMIKKKSSIPEPADPLFRHFHSADIQACEIGEYEDEAHVTFAMLDVVNGNIDDAMAAFESINNVVSYWNLALLFHRKAEDIDNDVLSSEEQEECKNYLRKTRDYLIKILDDCDSNLSVVKKLPVTLESVKEMLNLVMQELDEFSEGAPLHKNGSLRNADSEIKHSTSSPTKFSPSPNRSYKYSPKTPPQWAEDQNCLLKMICEQVEAIKKEMQELKLNSSSSGSPHRWPPENYGPDPVPDSYQGSQNFHGAPLTVATTGHSVCYSQSPAYNTQYLLRPAANVTPTKGPVYGMNRLPPQQHVYGYPQQMHTPPVQSSSACMFSQDMYGPPLRFESPATGILSPRGDDYFNYNVQQTSTNPPLPEPGYFTKPPLAAHASRSAEPKVLEFGKTSFVHPVPGEGMRPSLAAPAHTTQPAPFKFNSNFKSNDGDFTFSSPQVVAQPPATTYNNNESLLGLLTSDKPLQGDGYSGPKAAKNMGPRNTFNFGSKNVPGISLTENMGTNQPKNSGFRRSDDMFTFYSPGKSVFGVPATESASKSHDADGGSAQGDEEDDGPHFEPVVPLPDKIEVRTGEEDEEEFFCNRAKLYRFDAASREWKERGIGNVKILRHKTSGKIRLLMRREQVLKICANHYISPDMALAPNAGSDRSFVWYALDYADESPKPEQLAIRFKTPEEAALFKCKFEEAQSLLKASGANVATTTHQATRTIKEPTGHDSKDIDKSDGITMNFEFQVAKKEGSWWHCNSCSLKNVATAKKCISCQNLNPGSKELLGPPLVETVSAPKPSSEHMPGRSALVTLKKEGQWDCRVCLVRNEPTVSQCIECQSKKPASKSGSPLVKQPSFKFGQGDLPKAASSDFKSVFSVKEGQWDCSVCLTANEGSSVKCEACQTPRKQSSPAFAAPAPPSLKFGTSETSKAPKSGFEGIFTKKEGQWDCSVQNEASTAECVACQNPGQNPPASAAPAPASSETGKAPKSGLEELFAKKEGQWDCNVCMIRNEGSSPKCVACGASNPTQNPAAEVPLTFPVGSTAEASNSCASQTGVGFKSNFSEKAFKFANAEQGFKFGHVDQENAPSFKFQSSSNTDSKSAKEGFSFSVPVSAGGFKFGIQETENQEKTTEKSFGEDTGGQAQDTGGQKDGSTVIFGQTGNTFTFADLAKSNSGEGFQFGKKDPNFKGFSGAGEKLFSSQSSKLADKVDACADHEKDDDAYKTEDSDDIHFEPVVQMPEKVELVTGEEDEKVLYSQRVKLFRFDAEISQWKERGLGNLKILKNEVNGKLRMLMRREQVLKVCANHWITTTMHLKPLSGSDRAWMWLASDFSDGDAKLEQLAAKFKTPELAEEFKQKFEECQRLLLDIPLQTPHKLVDTGRAAKLIQRAEEMKSGLKDFKTFLTNDQTKVSEEDSKDSRAGAATAADVSGAPNTETTGPTLEWDNYDLREDALDDSVSSSSVHASPLASSPVRKNLFRFGESTTGFNFSFKSALSPSKSPGKLNQSGASVGTDEDSDVTQEEERDGQHFEPVVPLPDLVEVSSGEENEQVVFSHRAKLYRYDKDAGQWKERGIGDIKILQNYENKQVRIVMRRDQVLKLCANHRITPDMTLQNMKGTERVWVWTACDFADGERKIEHLAVRFKLQDVADSFKKIFDEAKVAQEKDFLITPHVARSTTPRESPCGKMAVAVLEETTRERTDLSQGDDAADTTSEVGGVSGTPETTTKAVVSPPKFVFGSESVKSIFSSEKSKPFAFGNSSATGSLFGFSFNTPLKNNSSEASSAAQSGSERKVEPGGRQESQNSDLKPASDGKVKNTSSAFLKEQFSTSHTFKTPEKVEERKKPEDLPSDDDVLIVYELTPTPEQRALASRLQLPPTFFCYKNRPDYVSEEEEDDEDFDTAVKKLNGKLYLDDSETCRLSEENLTDNEKECVIVWEKKPTVEEKAKADTLKLPPTFFCGVCSDTDEDNGNVEDFQSEVQKVQEAQKSQDKNIASSADGMCTDDTKMTVPFLCKSEEPEFTTKSVSPPSVSSGTVDKPVDLSTRKENDGDSTSQVESKTVAFGFGSGTGLSFADLASSNSGDFAFGSKDKNFQWANTGAAVFGSQSTSKVGEAEDGSDEEVVHNEDIHFEPIVSLPEVEVKSGEEDEEILFKERAKLYRWDREASQWKERGVGDMKILWHTVKNYYRILMRRDQVFKVCANHVITKTMELKPLNVSNNALVWTASDYADGEAKVEQLAVRFKTKEMADCFKKKFEECQQNLLKPQKGQLSLTAEFSKETNPVVFFDICADDEPLGRITMELFSNIVPKTAENFRALCTGEKGFGFKSSIFHRVIPDFVCQGGDITKHDGTGGRSIYGDKFEDENFDVKHTGPGLLSMASRGQNTNNSQFFILLKKAEHLDFKHVVFGFVKDGMDTVKKIESFGSPQGSVSRRIIITECGQI</sequence>
<dbReference type="CDD" id="cd13177">
    <property type="entry name" value="RanBD2_RanBP2-like"/>
    <property type="match status" value="1"/>
</dbReference>
<dbReference type="PANTHER" id="PTHR23138">
    <property type="entry name" value="RAN BINDING PROTEIN"/>
    <property type="match status" value="1"/>
</dbReference>
<dbReference type="Gene3D" id="4.10.1060.10">
    <property type="entry name" value="Zinc finger, RanBP2-type"/>
    <property type="match status" value="5"/>
</dbReference>
<keyword evidence="23" id="KW-1015">Disulfide bond</keyword>
<dbReference type="FunFam" id="4.10.1060.10:FF:000018">
    <property type="entry name" value="E3 SUMO-protein ligase RanBP2"/>
    <property type="match status" value="1"/>
</dbReference>
<feature type="region of interest" description="Disordered" evidence="34">
    <location>
        <begin position="1753"/>
        <end position="1778"/>
    </location>
</feature>
<feature type="domain" description="RanBD1" evidence="36">
    <location>
        <begin position="1858"/>
        <end position="1994"/>
    </location>
</feature>
<dbReference type="FunFam" id="4.10.1060.10:FF:000003">
    <property type="entry name" value="E3 SUMO-protein ligase RanBP2"/>
    <property type="match status" value="3"/>
</dbReference>
<evidence type="ECO:0000256" key="1">
    <source>
        <dbReference type="ARBA" id="ARBA00004126"/>
    </source>
</evidence>
<feature type="compositionally biased region" description="Polar residues" evidence="34">
    <location>
        <begin position="2120"/>
        <end position="2136"/>
    </location>
</feature>
<keyword evidence="39" id="KW-1185">Reference proteome</keyword>
<dbReference type="Gene3D" id="2.40.100.10">
    <property type="entry name" value="Cyclophilin-like"/>
    <property type="match status" value="1"/>
</dbReference>
<evidence type="ECO:0000256" key="33">
    <source>
        <dbReference type="PROSITE-ProRule" id="PRU00339"/>
    </source>
</evidence>
<dbReference type="PROSITE" id="PS50072">
    <property type="entry name" value="CSA_PPIASE_2"/>
    <property type="match status" value="1"/>
</dbReference>
<dbReference type="CDD" id="cd14685">
    <property type="entry name" value="RanBD3_RanBP2-like"/>
    <property type="match status" value="1"/>
</dbReference>
<keyword evidence="12" id="KW-0833">Ubl conjugation pathway</keyword>
<dbReference type="FunFam" id="2.30.29.30:FF:000018">
    <property type="entry name" value="E3 SUMO-protein ligase RanBP2"/>
    <property type="match status" value="4"/>
</dbReference>
<keyword evidence="17" id="KW-0694">RNA-binding</keyword>
<keyword evidence="11 32" id="KW-0863">Zinc-finger</keyword>
<keyword evidence="14" id="KW-0509">mRNA transport</keyword>
<feature type="region of interest" description="Disordered" evidence="34">
    <location>
        <begin position="791"/>
        <end position="830"/>
    </location>
</feature>
<feature type="region of interest" description="Disordered" evidence="34">
    <location>
        <begin position="2402"/>
        <end position="2440"/>
    </location>
</feature>
<dbReference type="GO" id="GO:0005643">
    <property type="term" value="C:nuclear pore"/>
    <property type="evidence" value="ECO:0007669"/>
    <property type="project" value="UniProtKB-SubCell"/>
</dbReference>
<feature type="compositionally biased region" description="Basic and acidic residues" evidence="34">
    <location>
        <begin position="1753"/>
        <end position="1763"/>
    </location>
</feature>
<feature type="region of interest" description="Disordered" evidence="34">
    <location>
        <begin position="1172"/>
        <end position="1204"/>
    </location>
</feature>
<evidence type="ECO:0000313" key="39">
    <source>
        <dbReference type="Proteomes" id="UP000326062"/>
    </source>
</evidence>
<name>A0A5J5MKY0_MUNRE</name>
<evidence type="ECO:0000256" key="4">
    <source>
        <dbReference type="ARBA" id="ARBA00022448"/>
    </source>
</evidence>
<feature type="domain" description="RanBD1" evidence="36">
    <location>
        <begin position="2753"/>
        <end position="2888"/>
    </location>
</feature>
<dbReference type="InterPro" id="IPR002130">
    <property type="entry name" value="Cyclophilin-type_PPIase_dom"/>
</dbReference>
<comment type="similarity">
    <text evidence="25">Belongs to the RanBP2 E3 ligase family.</text>
</comment>
<evidence type="ECO:0000256" key="19">
    <source>
        <dbReference type="ARBA" id="ARBA00022990"/>
    </source>
</evidence>
<dbReference type="GO" id="GO:0008270">
    <property type="term" value="F:zinc ion binding"/>
    <property type="evidence" value="ECO:0007669"/>
    <property type="project" value="UniProtKB-KW"/>
</dbReference>
<dbReference type="SUPFAM" id="SSF50891">
    <property type="entry name" value="Cyclophilin-like"/>
    <property type="match status" value="1"/>
</dbReference>
<dbReference type="GO" id="GO:0006457">
    <property type="term" value="P:protein folding"/>
    <property type="evidence" value="ECO:0007669"/>
    <property type="project" value="InterPro"/>
</dbReference>
<feature type="compositionally biased region" description="Basic and acidic residues" evidence="34">
    <location>
        <begin position="2036"/>
        <end position="2046"/>
    </location>
</feature>
<evidence type="ECO:0000256" key="2">
    <source>
        <dbReference type="ARBA" id="ARBA00004567"/>
    </source>
</evidence>
<dbReference type="InterPro" id="IPR000156">
    <property type="entry name" value="Ran_bind_dom"/>
</dbReference>
<feature type="domain" description="RanBP2-type" evidence="37">
    <location>
        <begin position="1506"/>
        <end position="1535"/>
    </location>
</feature>
<dbReference type="InterPro" id="IPR029000">
    <property type="entry name" value="Cyclophilin-like_dom_sf"/>
</dbReference>
<feature type="compositionally biased region" description="Acidic residues" evidence="34">
    <location>
        <begin position="2139"/>
        <end position="2151"/>
    </location>
</feature>
<keyword evidence="5" id="KW-0488">Methylation</keyword>
<feature type="compositionally biased region" description="Low complexity" evidence="34">
    <location>
        <begin position="2404"/>
        <end position="2414"/>
    </location>
</feature>
<feature type="domain" description="RanBD1" evidence="36">
    <location>
        <begin position="2155"/>
        <end position="2291"/>
    </location>
</feature>
<evidence type="ECO:0000256" key="15">
    <source>
        <dbReference type="ARBA" id="ARBA00022833"/>
    </source>
</evidence>
<evidence type="ECO:0000256" key="18">
    <source>
        <dbReference type="ARBA" id="ARBA00022927"/>
    </source>
</evidence>
<dbReference type="InterPro" id="IPR045255">
    <property type="entry name" value="RanBP1-like"/>
</dbReference>
<evidence type="ECO:0000256" key="6">
    <source>
        <dbReference type="ARBA" id="ARBA00022499"/>
    </source>
</evidence>
<protein>
    <recommendedName>
        <fullName evidence="27">E3 SUMO-protein ligase RanBP2</fullName>
    </recommendedName>
    <alternativeName>
        <fullName evidence="29">358 kDa nucleoporin</fullName>
    </alternativeName>
    <alternativeName>
        <fullName evidence="31">Nuclear pore complex protein Nup358</fullName>
    </alternativeName>
    <alternativeName>
        <fullName evidence="28">Nucleoporin Nup358</fullName>
    </alternativeName>
    <alternativeName>
        <fullName evidence="30">Ran-binding protein 2</fullName>
    </alternativeName>
</protein>
<keyword evidence="15" id="KW-0862">Zinc</keyword>
<dbReference type="GO" id="GO:0006607">
    <property type="term" value="P:NLS-bearing protein import into nucleus"/>
    <property type="evidence" value="ECO:0007669"/>
    <property type="project" value="TreeGrafter"/>
</dbReference>
<dbReference type="PRINTS" id="PR00153">
    <property type="entry name" value="CSAPPISMRASE"/>
</dbReference>
<evidence type="ECO:0000313" key="38">
    <source>
        <dbReference type="EMBL" id="KAB0380232.1"/>
    </source>
</evidence>
<dbReference type="CDD" id="cd13178">
    <property type="entry name" value="RanBD4_RanBP2-like"/>
    <property type="match status" value="1"/>
</dbReference>
<dbReference type="SUPFAM" id="SSF50729">
    <property type="entry name" value="PH domain-like"/>
    <property type="match status" value="4"/>
</dbReference>
<keyword evidence="13 33" id="KW-0802">TPR repeat</keyword>
<evidence type="ECO:0000256" key="30">
    <source>
        <dbReference type="ARBA" id="ARBA00081161"/>
    </source>
</evidence>
<dbReference type="Pfam" id="PF00641">
    <property type="entry name" value="Zn_ribbon_RanBP"/>
    <property type="match status" value="5"/>
</dbReference>
<feature type="region of interest" description="Disordered" evidence="34">
    <location>
        <begin position="1535"/>
        <end position="1558"/>
    </location>
</feature>
<evidence type="ECO:0000256" key="21">
    <source>
        <dbReference type="ARBA" id="ARBA00023132"/>
    </source>
</evidence>
<dbReference type="SMART" id="SM00547">
    <property type="entry name" value="ZnF_RBZ"/>
    <property type="match status" value="5"/>
</dbReference>
<keyword evidence="19" id="KW-0007">Acetylation</keyword>
<evidence type="ECO:0000256" key="7">
    <source>
        <dbReference type="ARBA" id="ARBA00022553"/>
    </source>
</evidence>
<comment type="subunit">
    <text evidence="26">Part of the nuclear pore complex. Forms a complex with NXT1, NXF1 and RANGAP1. Forms a tight complex with RANBP1 and UBE2I. Interacts with SUMO1 but not SUMO2. Interacts with PRKN. Interacts with sumoylated RANGAP1. Interacts with CDCA8. Interacts with PML (isoform PML-4). Interacts with BICD2. Interacts with MCM3AP isoform GANP. Interacts with COX11. Interacts with synaptic plasticity regulator PANTS.</text>
</comment>
<dbReference type="SUPFAM" id="SSF48452">
    <property type="entry name" value="TPR-like"/>
    <property type="match status" value="1"/>
</dbReference>
<dbReference type="InterPro" id="IPR011990">
    <property type="entry name" value="TPR-like_helical_dom_sf"/>
</dbReference>
<dbReference type="CDD" id="cd01926">
    <property type="entry name" value="cyclophilin_ABH_like"/>
    <property type="match status" value="1"/>
</dbReference>
<evidence type="ECO:0000256" key="13">
    <source>
        <dbReference type="ARBA" id="ARBA00022803"/>
    </source>
</evidence>
<feature type="region of interest" description="Disordered" evidence="34">
    <location>
        <begin position="2322"/>
        <end position="2352"/>
    </location>
</feature>
<comment type="subcellular location">
    <subcellularLocation>
        <location evidence="1">Nucleus membrane</location>
    </subcellularLocation>
    <subcellularLocation>
        <location evidence="2">Nucleus</location>
        <location evidence="2">Nuclear pore complex</location>
    </subcellularLocation>
</comment>
<evidence type="ECO:0000256" key="27">
    <source>
        <dbReference type="ARBA" id="ARBA00070141"/>
    </source>
</evidence>
<keyword evidence="21" id="KW-0906">Nuclear pore complex</keyword>
<evidence type="ECO:0000256" key="20">
    <source>
        <dbReference type="ARBA" id="ARBA00023010"/>
    </source>
</evidence>
<feature type="compositionally biased region" description="Basic and acidic residues" evidence="34">
    <location>
        <begin position="2662"/>
        <end position="2673"/>
    </location>
</feature>
<keyword evidence="16" id="KW-0832">Ubl conjugation</keyword>
<dbReference type="SUPFAM" id="SSF90209">
    <property type="entry name" value="Ran binding protein zinc finger-like"/>
    <property type="match status" value="3"/>
</dbReference>
<evidence type="ECO:0000259" key="36">
    <source>
        <dbReference type="PROSITE" id="PS50196"/>
    </source>
</evidence>
<accession>A0A5J5MKY0</accession>
<keyword evidence="8" id="KW-0808">Transferase</keyword>
<keyword evidence="10" id="KW-0677">Repeat</keyword>
<dbReference type="Gene3D" id="1.25.40.10">
    <property type="entry name" value="Tetratricopeptide repeat domain"/>
    <property type="match status" value="1"/>
</dbReference>
<feature type="compositionally biased region" description="Low complexity" evidence="34">
    <location>
        <begin position="2047"/>
        <end position="2058"/>
    </location>
</feature>
<evidence type="ECO:0000256" key="28">
    <source>
        <dbReference type="ARBA" id="ARBA00077668"/>
    </source>
</evidence>
<dbReference type="GO" id="GO:0019789">
    <property type="term" value="F:SUMO transferase activity"/>
    <property type="evidence" value="ECO:0007669"/>
    <property type="project" value="UniProtKB-ARBA"/>
</dbReference>
<dbReference type="CDD" id="cd14684">
    <property type="entry name" value="RanBD1_RanBP2-like"/>
    <property type="match status" value="1"/>
</dbReference>
<evidence type="ECO:0000256" key="9">
    <source>
        <dbReference type="ARBA" id="ARBA00022723"/>
    </source>
</evidence>
<dbReference type="PROSITE" id="PS01358">
    <property type="entry name" value="ZF_RANBP2_1"/>
    <property type="match status" value="4"/>
</dbReference>
<dbReference type="EMBL" id="VCEB01000003">
    <property type="protein sequence ID" value="KAB0380232.1"/>
    <property type="molecule type" value="Genomic_DNA"/>
</dbReference>
<dbReference type="GO" id="GO:0051168">
    <property type="term" value="P:nuclear export"/>
    <property type="evidence" value="ECO:0007669"/>
    <property type="project" value="UniProtKB-ARBA"/>
</dbReference>
<evidence type="ECO:0000256" key="5">
    <source>
        <dbReference type="ARBA" id="ARBA00022481"/>
    </source>
</evidence>
<evidence type="ECO:0000256" key="34">
    <source>
        <dbReference type="SAM" id="MobiDB-lite"/>
    </source>
</evidence>
<dbReference type="GO" id="GO:0031965">
    <property type="term" value="C:nuclear membrane"/>
    <property type="evidence" value="ECO:0007669"/>
    <property type="project" value="UniProtKB-SubCell"/>
</dbReference>
<evidence type="ECO:0000256" key="32">
    <source>
        <dbReference type="PROSITE-ProRule" id="PRU00322"/>
    </source>
</evidence>
<feature type="domain" description="RanBP2-type" evidence="37">
    <location>
        <begin position="1378"/>
        <end position="1408"/>
    </location>
</feature>
<keyword evidence="4" id="KW-0813">Transport</keyword>
<dbReference type="InterPro" id="IPR022011">
    <property type="entry name" value="IR1-M"/>
</dbReference>
<dbReference type="FunFam" id="2.40.100.10:FF:000020">
    <property type="entry name" value="E3 SUMO-protein ligase RanBP2"/>
    <property type="match status" value="1"/>
</dbReference>
<dbReference type="InterPro" id="IPR011993">
    <property type="entry name" value="PH-like_dom_sf"/>
</dbReference>
<dbReference type="PROSITE" id="PS50199">
    <property type="entry name" value="ZF_RANBP2_2"/>
    <property type="match status" value="4"/>
</dbReference>
<dbReference type="Pfam" id="PF00160">
    <property type="entry name" value="Pro_isomerase"/>
    <property type="match status" value="1"/>
</dbReference>
<dbReference type="SMART" id="SM00160">
    <property type="entry name" value="RanBD"/>
    <property type="match status" value="4"/>
</dbReference>
<keyword evidence="7" id="KW-0597">Phosphoprotein</keyword>
<evidence type="ECO:0000256" key="23">
    <source>
        <dbReference type="ARBA" id="ARBA00023157"/>
    </source>
</evidence>
<keyword evidence="6" id="KW-1017">Isopeptide bond</keyword>
<dbReference type="PROSITE" id="PS50196">
    <property type="entry name" value="RANBD1"/>
    <property type="match status" value="4"/>
</dbReference>
<evidence type="ECO:0000256" key="8">
    <source>
        <dbReference type="ARBA" id="ARBA00022679"/>
    </source>
</evidence>
<evidence type="ECO:0000256" key="16">
    <source>
        <dbReference type="ARBA" id="ARBA00022843"/>
    </source>
</evidence>
<organism evidence="38 39">
    <name type="scientific">Muntiacus reevesi</name>
    <name type="common">Reeves' muntjac</name>
    <name type="synonym">Cervus reevesi</name>
    <dbReference type="NCBI Taxonomy" id="9886"/>
    <lineage>
        <taxon>Eukaryota</taxon>
        <taxon>Metazoa</taxon>
        <taxon>Chordata</taxon>
        <taxon>Craniata</taxon>
        <taxon>Vertebrata</taxon>
        <taxon>Euteleostomi</taxon>
        <taxon>Mammalia</taxon>
        <taxon>Eutheria</taxon>
        <taxon>Laurasiatheria</taxon>
        <taxon>Artiodactyla</taxon>
        <taxon>Ruminantia</taxon>
        <taxon>Pecora</taxon>
        <taxon>Cervidae</taxon>
        <taxon>Muntiacinae</taxon>
        <taxon>Muntiacus</taxon>
    </lineage>
</organism>
<evidence type="ECO:0000256" key="3">
    <source>
        <dbReference type="ARBA" id="ARBA00004718"/>
    </source>
</evidence>
<dbReference type="InterPro" id="IPR001876">
    <property type="entry name" value="Znf_RanBP2"/>
</dbReference>
<dbReference type="Pfam" id="PF12185">
    <property type="entry name" value="IR1-M"/>
    <property type="match status" value="2"/>
</dbReference>
<evidence type="ECO:0000256" key="29">
    <source>
        <dbReference type="ARBA" id="ARBA00080051"/>
    </source>
</evidence>
<evidence type="ECO:0000256" key="22">
    <source>
        <dbReference type="ARBA" id="ARBA00023136"/>
    </source>
</evidence>
<feature type="repeat" description="TPR" evidence="33">
    <location>
        <begin position="91"/>
        <end position="124"/>
    </location>
</feature>
<reference evidence="38 39" key="1">
    <citation type="submission" date="2019-06" db="EMBL/GenBank/DDBJ databases">
        <title>Discovery of a novel chromosome fission-fusion reversal in muntjac.</title>
        <authorList>
            <person name="Mudd A.B."/>
            <person name="Bredeson J.V."/>
            <person name="Baum R."/>
            <person name="Hockemeyer D."/>
            <person name="Rokhsar D.S."/>
        </authorList>
    </citation>
    <scope>NUCLEOTIDE SEQUENCE [LARGE SCALE GENOMIC DNA]</scope>
    <source>
        <strain evidence="38">UCam_UCB_Mr</strain>
        <tissue evidence="38">Fibroblast cell line</tissue>
    </source>
</reference>
<evidence type="ECO:0000256" key="25">
    <source>
        <dbReference type="ARBA" id="ARBA00061164"/>
    </source>
</evidence>
<evidence type="ECO:0000256" key="14">
    <source>
        <dbReference type="ARBA" id="ARBA00022816"/>
    </source>
</evidence>
<feature type="region of interest" description="Disordered" evidence="34">
    <location>
        <begin position="2120"/>
        <end position="2158"/>
    </location>
</feature>
<evidence type="ECO:0000256" key="17">
    <source>
        <dbReference type="ARBA" id="ARBA00022884"/>
    </source>
</evidence>
<dbReference type="InterPro" id="IPR036443">
    <property type="entry name" value="Znf_RanBP2_sf"/>
</dbReference>
<evidence type="ECO:0000256" key="31">
    <source>
        <dbReference type="ARBA" id="ARBA00083688"/>
    </source>
</evidence>
<feature type="domain" description="RanBP2-type" evidence="37">
    <location>
        <begin position="1442"/>
        <end position="1471"/>
    </location>
</feature>
<dbReference type="GO" id="GO:0005737">
    <property type="term" value="C:cytoplasm"/>
    <property type="evidence" value="ECO:0007669"/>
    <property type="project" value="TreeGrafter"/>
</dbReference>
<feature type="region of interest" description="Disordered" evidence="34">
    <location>
        <begin position="2643"/>
        <end position="2679"/>
    </location>
</feature>
<evidence type="ECO:0000256" key="26">
    <source>
        <dbReference type="ARBA" id="ARBA00062762"/>
    </source>
</evidence>
<dbReference type="FunFam" id="1.25.40.10:FF:000114">
    <property type="entry name" value="E3 SUMO-protein ligase RanBP2 isoform X1"/>
    <property type="match status" value="1"/>
</dbReference>
<dbReference type="InterPro" id="IPR020892">
    <property type="entry name" value="Cyclophilin-type_PPIase_CS"/>
</dbReference>
<dbReference type="PROSITE" id="PS50005">
    <property type="entry name" value="TPR"/>
    <property type="match status" value="1"/>
</dbReference>